<dbReference type="SMART" id="SM00184">
    <property type="entry name" value="RING"/>
    <property type="match status" value="1"/>
</dbReference>
<dbReference type="InterPro" id="IPR013083">
    <property type="entry name" value="Znf_RING/FYVE/PHD"/>
</dbReference>
<dbReference type="CDD" id="cd19757">
    <property type="entry name" value="Bbox1"/>
    <property type="match status" value="1"/>
</dbReference>
<keyword evidence="1" id="KW-0479">Metal-binding</keyword>
<keyword evidence="2 4" id="KW-0863">Zinc-finger</keyword>
<keyword evidence="8" id="KW-1185">Reference proteome</keyword>
<dbReference type="Gene3D" id="4.10.830.40">
    <property type="match status" value="1"/>
</dbReference>
<evidence type="ECO:0000259" key="5">
    <source>
        <dbReference type="PROSITE" id="PS50089"/>
    </source>
</evidence>
<protein>
    <submittedName>
        <fullName evidence="7">Tripartite motif-containing protein 2/3</fullName>
    </submittedName>
</protein>
<dbReference type="SUPFAM" id="SSF101898">
    <property type="entry name" value="NHL repeat"/>
    <property type="match status" value="1"/>
</dbReference>
<dbReference type="SUPFAM" id="SSF57850">
    <property type="entry name" value="RING/U-box"/>
    <property type="match status" value="1"/>
</dbReference>
<reference evidence="7" key="1">
    <citation type="submission" date="2018-11" db="EMBL/GenBank/DDBJ databases">
        <authorList>
            <person name="Alioto T."/>
            <person name="Alioto T."/>
        </authorList>
    </citation>
    <scope>NUCLEOTIDE SEQUENCE</scope>
</reference>
<dbReference type="InterPro" id="IPR017907">
    <property type="entry name" value="Znf_RING_CS"/>
</dbReference>
<evidence type="ECO:0000313" key="7">
    <source>
        <dbReference type="EMBL" id="VDI34346.1"/>
    </source>
</evidence>
<dbReference type="InterPro" id="IPR011042">
    <property type="entry name" value="6-blade_b-propeller_TolB-like"/>
</dbReference>
<evidence type="ECO:0000256" key="4">
    <source>
        <dbReference type="PROSITE-ProRule" id="PRU00024"/>
    </source>
</evidence>
<dbReference type="InterPro" id="IPR000315">
    <property type="entry name" value="Znf_B-box"/>
</dbReference>
<comment type="caution">
    <text evidence="7">The sequence shown here is derived from an EMBL/GenBank/DDBJ whole genome shotgun (WGS) entry which is preliminary data.</text>
</comment>
<keyword evidence="3" id="KW-0862">Zinc</keyword>
<dbReference type="PROSITE" id="PS00518">
    <property type="entry name" value="ZF_RING_1"/>
    <property type="match status" value="1"/>
</dbReference>
<dbReference type="Proteomes" id="UP000596742">
    <property type="component" value="Unassembled WGS sequence"/>
</dbReference>
<dbReference type="Gene3D" id="3.30.160.60">
    <property type="entry name" value="Classic Zinc Finger"/>
    <property type="match status" value="1"/>
</dbReference>
<dbReference type="Pfam" id="PF13639">
    <property type="entry name" value="zf-RING_2"/>
    <property type="match status" value="1"/>
</dbReference>
<feature type="domain" description="RING-type" evidence="5">
    <location>
        <begin position="16"/>
        <end position="56"/>
    </location>
</feature>
<accession>A0A8B6EI71</accession>
<dbReference type="PANTHER" id="PTHR25462">
    <property type="entry name" value="BONUS, ISOFORM C-RELATED"/>
    <property type="match status" value="1"/>
</dbReference>
<dbReference type="PROSITE" id="PS50089">
    <property type="entry name" value="ZF_RING_2"/>
    <property type="match status" value="1"/>
</dbReference>
<dbReference type="Pfam" id="PF00643">
    <property type="entry name" value="zf-B_box"/>
    <property type="match status" value="1"/>
</dbReference>
<dbReference type="SUPFAM" id="SSF57845">
    <property type="entry name" value="B-box zinc-binding domain"/>
    <property type="match status" value="1"/>
</dbReference>
<dbReference type="OrthoDB" id="6156626at2759"/>
<feature type="domain" description="B box-type" evidence="6">
    <location>
        <begin position="146"/>
        <end position="186"/>
    </location>
</feature>
<dbReference type="EMBL" id="UYJE01005142">
    <property type="protein sequence ID" value="VDI34346.1"/>
    <property type="molecule type" value="Genomic_DNA"/>
</dbReference>
<name>A0A8B6EI71_MYTGA</name>
<evidence type="ECO:0000256" key="2">
    <source>
        <dbReference type="ARBA" id="ARBA00022771"/>
    </source>
</evidence>
<dbReference type="PANTHER" id="PTHR25462:SF296">
    <property type="entry name" value="MEIOTIC P26, ISOFORM F"/>
    <property type="match status" value="1"/>
</dbReference>
<dbReference type="PROSITE" id="PS50119">
    <property type="entry name" value="ZF_BBOX"/>
    <property type="match status" value="1"/>
</dbReference>
<dbReference type="Gene3D" id="2.120.10.30">
    <property type="entry name" value="TolB, C-terminal domain"/>
    <property type="match status" value="1"/>
</dbReference>
<dbReference type="InterPro" id="IPR047153">
    <property type="entry name" value="TRIM45/56/19-like"/>
</dbReference>
<gene>
    <name evidence="7" type="ORF">MGAL_10B084788</name>
</gene>
<dbReference type="AlphaFoldDB" id="A0A8B6EI71"/>
<organism evidence="7 8">
    <name type="scientific">Mytilus galloprovincialis</name>
    <name type="common">Mediterranean mussel</name>
    <dbReference type="NCBI Taxonomy" id="29158"/>
    <lineage>
        <taxon>Eukaryota</taxon>
        <taxon>Metazoa</taxon>
        <taxon>Spiralia</taxon>
        <taxon>Lophotrochozoa</taxon>
        <taxon>Mollusca</taxon>
        <taxon>Bivalvia</taxon>
        <taxon>Autobranchia</taxon>
        <taxon>Pteriomorphia</taxon>
        <taxon>Mytilida</taxon>
        <taxon>Mytiloidea</taxon>
        <taxon>Mytilidae</taxon>
        <taxon>Mytilinae</taxon>
        <taxon>Mytilus</taxon>
    </lineage>
</organism>
<evidence type="ECO:0000313" key="8">
    <source>
        <dbReference type="Proteomes" id="UP000596742"/>
    </source>
</evidence>
<dbReference type="GO" id="GO:0008270">
    <property type="term" value="F:zinc ion binding"/>
    <property type="evidence" value="ECO:0007669"/>
    <property type="project" value="UniProtKB-KW"/>
</dbReference>
<evidence type="ECO:0000259" key="6">
    <source>
        <dbReference type="PROSITE" id="PS50119"/>
    </source>
</evidence>
<evidence type="ECO:0000256" key="3">
    <source>
        <dbReference type="ARBA" id="ARBA00022833"/>
    </source>
</evidence>
<dbReference type="InterPro" id="IPR001841">
    <property type="entry name" value="Znf_RING"/>
</dbReference>
<evidence type="ECO:0000256" key="1">
    <source>
        <dbReference type="ARBA" id="ARBA00022723"/>
    </source>
</evidence>
<sequence length="639" mass="72792">MAECLNSKQEVDIVKCGICLSGFTKPILLDCFHIFCTPCVVKLTEGKETLICPLCRAVQVLPDKGVDGLTLYPYVHEESQADTNVMILCQMCENDTIAVSNCIDCKSKMCVECSAYHLKHKLFKTHKTEIIEIESIDIIPPETNIFKSETCEIHKIEFSLYCESCNRAICKECVIQNHKFHKVVPMIFQIHRRRDHLRSAISALKSKIVGIEQEREMSKFTENNHYKLCRQWKEEIRTHTKRSKETVCKIMDLLADENLAKIDEMQKHDIKSLNNFQDELETKKLSLQCLLRSTDDIVNRSCGGELLNEYAFLYQTLSNAVKEDNQIKVFAPQFCFGNQLDHKYIENCFGFVKRGEHPNVIGAVESHIYSLPIIYDVTELKKIHSYDITNMLGLFGVCEDTAWITHGNPCMFTGYIQLRSANGSSLGCQIPSDNAAQILQATQKEILVKSSEHIKKITVGTTTRTVEIVRMSEFQSATCSVLNDNHIVAYSVEGKCFYVVNINEDWPVNINETTLKNIPVEAKYSELITAKPLRIIQTVSKHIIILCGDKVITLDRNFMVCNIHENRDSSFRGICGDPYGNIFIVDYSRKIICLFNSYGEFLHDISVKEISSSPLDITRDAIGNIWLMSGNCVHIYSYL</sequence>
<dbReference type="Gene3D" id="3.30.40.10">
    <property type="entry name" value="Zinc/RING finger domain, C3HC4 (zinc finger)"/>
    <property type="match status" value="1"/>
</dbReference>
<proteinExistence type="predicted"/>
<dbReference type="SMART" id="SM00336">
    <property type="entry name" value="BBOX"/>
    <property type="match status" value="2"/>
</dbReference>